<dbReference type="GO" id="GO:0008270">
    <property type="term" value="F:zinc ion binding"/>
    <property type="evidence" value="ECO:0007669"/>
    <property type="project" value="InterPro"/>
</dbReference>
<sequence>MAQHDKPYVSSKFAQLEQLLPTPNNYRTGSGAPGHEYWQQKADYKIKVALDEKKHILTGAETITYYNYSPDNLKYLWVQIDQNRFKKGSDAFETRNTRLNDGPNFGMINLVVGQASEWGCKIKSVKDKSGKPMKYVINKTMMRIDLPQPLKAKGGNMTFSIEWEHKIVDAKKTNSRSGYEYFPKDGNYLYEIAQWFPRMCVYDDVNGWQHKQFLGNGEFALTFGDYEVAITAPADHIVGATGELQNAKKVLTSDQLNRLKKAASATSPVLIVDQKEVETKEKTKASGTKTWVFKAKNVRDFAWASSRKFIWDAMKVKVGNNDIWAMSYYPKEGNPLWGKYSTQVVAHTLRTYSKYTFDYPYPVAVSVHGPIFGMEYPMICFNGGRPRADGTVPARTRKAMISVIIHEVGHNYFPMIVNSDERQWTWMDEGLNSFLQFLSEKEIPLQSWAKADYPKTYPHRRGPAKNIVRYMRTDPTKIVPIMTNSESIPQFGNNAYGKPATALNILREVVMGKELFDHAFKTYSQRWYFKHPKPADFFRTMEDASGVDLDWFWRGWFYSTLPVDMSIDNVKAFAFSESGKTVEAPAGGLKHKAFANKKFNGLRERLSKGFGLRLTDKEMAMLKPGKYYYSVKVKNIGGNIMPLFIQANFVDGSKQLVKVPAEIFRKSPNQVYKGLIFDKPVKSFQLDPNEMTADIDTKNNTFPRAKKGSKFKELKEKKEKSNK</sequence>
<dbReference type="GO" id="GO:0005737">
    <property type="term" value="C:cytoplasm"/>
    <property type="evidence" value="ECO:0007669"/>
    <property type="project" value="TreeGrafter"/>
</dbReference>
<dbReference type="Pfam" id="PF01433">
    <property type="entry name" value="Peptidase_M1"/>
    <property type="match status" value="1"/>
</dbReference>
<keyword evidence="4" id="KW-1185">Reference proteome</keyword>
<dbReference type="PANTHER" id="PTHR11533:SF174">
    <property type="entry name" value="PUROMYCIN-SENSITIVE AMINOPEPTIDASE-RELATED"/>
    <property type="match status" value="1"/>
</dbReference>
<gene>
    <name evidence="3" type="ORF">M23134_05913</name>
</gene>
<comment type="caution">
    <text evidence="3">The sequence shown here is derived from an EMBL/GenBank/DDBJ whole genome shotgun (WGS) entry which is preliminary data.</text>
</comment>
<dbReference type="GO" id="GO:0070006">
    <property type="term" value="F:metalloaminopeptidase activity"/>
    <property type="evidence" value="ECO:0007669"/>
    <property type="project" value="TreeGrafter"/>
</dbReference>
<dbReference type="GO" id="GO:0042277">
    <property type="term" value="F:peptide binding"/>
    <property type="evidence" value="ECO:0007669"/>
    <property type="project" value="TreeGrafter"/>
</dbReference>
<dbReference type="InterPro" id="IPR014782">
    <property type="entry name" value="Peptidase_M1_dom"/>
</dbReference>
<evidence type="ECO:0000259" key="2">
    <source>
        <dbReference type="Pfam" id="PF01433"/>
    </source>
</evidence>
<dbReference type="Gene3D" id="1.10.390.10">
    <property type="entry name" value="Neutral Protease Domain 2"/>
    <property type="match status" value="1"/>
</dbReference>
<keyword evidence="3" id="KW-0645">Protease</keyword>
<dbReference type="InterPro" id="IPR027268">
    <property type="entry name" value="Peptidase_M4/M1_CTD_sf"/>
</dbReference>
<dbReference type="EMBL" id="AAWS01000054">
    <property type="protein sequence ID" value="EAY25142.1"/>
    <property type="molecule type" value="Genomic_DNA"/>
</dbReference>
<accession>A1ZWW5</accession>
<reference evidence="3 4" key="1">
    <citation type="submission" date="2007-01" db="EMBL/GenBank/DDBJ databases">
        <authorList>
            <person name="Haygood M."/>
            <person name="Podell S."/>
            <person name="Anderson C."/>
            <person name="Hopkinson B."/>
            <person name="Roe K."/>
            <person name="Barbeau K."/>
            <person name="Gaasterland T."/>
            <person name="Ferriera S."/>
            <person name="Johnson J."/>
            <person name="Kravitz S."/>
            <person name="Beeson K."/>
            <person name="Sutton G."/>
            <person name="Rogers Y.-H."/>
            <person name="Friedman R."/>
            <person name="Frazier M."/>
            <person name="Venter J.C."/>
        </authorList>
    </citation>
    <scope>NUCLEOTIDE SEQUENCE [LARGE SCALE GENOMIC DNA]</scope>
    <source>
        <strain evidence="3 4">ATCC 23134</strain>
    </source>
</reference>
<dbReference type="GO" id="GO:0016020">
    <property type="term" value="C:membrane"/>
    <property type="evidence" value="ECO:0007669"/>
    <property type="project" value="TreeGrafter"/>
</dbReference>
<dbReference type="GO" id="GO:0043171">
    <property type="term" value="P:peptide catabolic process"/>
    <property type="evidence" value="ECO:0007669"/>
    <property type="project" value="TreeGrafter"/>
</dbReference>
<evidence type="ECO:0000313" key="4">
    <source>
        <dbReference type="Proteomes" id="UP000004095"/>
    </source>
</evidence>
<dbReference type="GO" id="GO:0005615">
    <property type="term" value="C:extracellular space"/>
    <property type="evidence" value="ECO:0007669"/>
    <property type="project" value="TreeGrafter"/>
</dbReference>
<feature type="compositionally biased region" description="Basic and acidic residues" evidence="1">
    <location>
        <begin position="710"/>
        <end position="723"/>
    </location>
</feature>
<protein>
    <submittedName>
        <fullName evidence="3">Zn-dependent aminopeptidase</fullName>
    </submittedName>
</protein>
<proteinExistence type="predicted"/>
<name>A1ZWW5_MICM2</name>
<dbReference type="SUPFAM" id="SSF55486">
    <property type="entry name" value="Metalloproteases ('zincins'), catalytic domain"/>
    <property type="match status" value="1"/>
</dbReference>
<dbReference type="CDD" id="cd09604">
    <property type="entry name" value="M1_APN_like"/>
    <property type="match status" value="1"/>
</dbReference>
<dbReference type="InterPro" id="IPR050344">
    <property type="entry name" value="Peptidase_M1_aminopeptidases"/>
</dbReference>
<feature type="region of interest" description="Disordered" evidence="1">
    <location>
        <begin position="693"/>
        <end position="723"/>
    </location>
</feature>
<dbReference type="Proteomes" id="UP000004095">
    <property type="component" value="Unassembled WGS sequence"/>
</dbReference>
<evidence type="ECO:0000313" key="3">
    <source>
        <dbReference type="EMBL" id="EAY25142.1"/>
    </source>
</evidence>
<dbReference type="PANTHER" id="PTHR11533">
    <property type="entry name" value="PROTEASE M1 ZINC METALLOPROTEASE"/>
    <property type="match status" value="1"/>
</dbReference>
<evidence type="ECO:0000256" key="1">
    <source>
        <dbReference type="SAM" id="MobiDB-lite"/>
    </source>
</evidence>
<feature type="domain" description="Peptidase M1 membrane alanine aminopeptidase" evidence="2">
    <location>
        <begin position="346"/>
        <end position="556"/>
    </location>
</feature>
<organism evidence="3 4">
    <name type="scientific">Microscilla marina ATCC 23134</name>
    <dbReference type="NCBI Taxonomy" id="313606"/>
    <lineage>
        <taxon>Bacteria</taxon>
        <taxon>Pseudomonadati</taxon>
        <taxon>Bacteroidota</taxon>
        <taxon>Cytophagia</taxon>
        <taxon>Cytophagales</taxon>
        <taxon>Microscillaceae</taxon>
        <taxon>Microscilla</taxon>
    </lineage>
</organism>
<dbReference type="eggNOG" id="COG0308">
    <property type="taxonomic scope" value="Bacteria"/>
</dbReference>
<dbReference type="AlphaFoldDB" id="A1ZWW5"/>
<keyword evidence="3" id="KW-0031">Aminopeptidase</keyword>
<keyword evidence="3" id="KW-0378">Hydrolase</keyword>